<keyword evidence="5" id="KW-0539">Nucleus</keyword>
<feature type="region of interest" description="Disordered" evidence="6">
    <location>
        <begin position="91"/>
        <end position="212"/>
    </location>
</feature>
<feature type="compositionally biased region" description="Acidic residues" evidence="6">
    <location>
        <begin position="199"/>
        <end position="212"/>
    </location>
</feature>
<evidence type="ECO:0000313" key="9">
    <source>
        <dbReference type="Proteomes" id="UP001219567"/>
    </source>
</evidence>
<dbReference type="AlphaFoldDB" id="A0AAJ5YWV4"/>
<dbReference type="Gene3D" id="3.30.1740.10">
    <property type="entry name" value="Zinc finger, PARP-type"/>
    <property type="match status" value="1"/>
</dbReference>
<keyword evidence="9" id="KW-1185">Reference proteome</keyword>
<evidence type="ECO:0000313" key="8">
    <source>
        <dbReference type="EMBL" id="WFD01192.1"/>
    </source>
</evidence>
<evidence type="ECO:0000256" key="5">
    <source>
        <dbReference type="ARBA" id="ARBA00023242"/>
    </source>
</evidence>
<evidence type="ECO:0000259" key="7">
    <source>
        <dbReference type="SMART" id="SM01336"/>
    </source>
</evidence>
<dbReference type="SMART" id="SM01336">
    <property type="entry name" value="zf-PARP"/>
    <property type="match status" value="1"/>
</dbReference>
<reference evidence="8 9" key="1">
    <citation type="submission" date="2023-03" db="EMBL/GenBank/DDBJ databases">
        <title>Mating type loci evolution in Malassezia.</title>
        <authorList>
            <person name="Coelho M.A."/>
        </authorList>
    </citation>
    <scope>NUCLEOTIDE SEQUENCE [LARGE SCALE GENOMIC DNA]</scope>
    <source>
        <strain evidence="8 9">CBS 9725</strain>
    </source>
</reference>
<dbReference type="GO" id="GO:0008270">
    <property type="term" value="F:zinc ion binding"/>
    <property type="evidence" value="ECO:0007669"/>
    <property type="project" value="UniProtKB-KW"/>
</dbReference>
<proteinExistence type="predicted"/>
<evidence type="ECO:0000256" key="6">
    <source>
        <dbReference type="SAM" id="MobiDB-lite"/>
    </source>
</evidence>
<dbReference type="Proteomes" id="UP001219567">
    <property type="component" value="Chromosome 7"/>
</dbReference>
<evidence type="ECO:0000256" key="1">
    <source>
        <dbReference type="ARBA" id="ARBA00004123"/>
    </source>
</evidence>
<gene>
    <name evidence="8" type="ORF">MYAM1_003954</name>
</gene>
<dbReference type="EMBL" id="CP119949">
    <property type="protein sequence ID" value="WFD01192.1"/>
    <property type="molecule type" value="Genomic_DNA"/>
</dbReference>
<feature type="domain" description="PARP-type" evidence="7">
    <location>
        <begin position="6"/>
        <end position="76"/>
    </location>
</feature>
<feature type="compositionally biased region" description="Basic residues" evidence="6">
    <location>
        <begin position="112"/>
        <end position="125"/>
    </location>
</feature>
<keyword evidence="4" id="KW-0862">Zinc</keyword>
<organism evidence="8 9">
    <name type="scientific">Malassezia yamatoensis</name>
    <dbReference type="NCBI Taxonomy" id="253288"/>
    <lineage>
        <taxon>Eukaryota</taxon>
        <taxon>Fungi</taxon>
        <taxon>Dikarya</taxon>
        <taxon>Basidiomycota</taxon>
        <taxon>Ustilaginomycotina</taxon>
        <taxon>Malasseziomycetes</taxon>
        <taxon>Malasseziales</taxon>
        <taxon>Malasseziaceae</taxon>
        <taxon>Malassezia</taxon>
    </lineage>
</organism>
<comment type="subcellular location">
    <subcellularLocation>
        <location evidence="1">Nucleus</location>
    </subcellularLocation>
</comment>
<dbReference type="InterPro" id="IPR036957">
    <property type="entry name" value="Znf_PARP_sf"/>
</dbReference>
<keyword evidence="2" id="KW-0479">Metal-binding</keyword>
<name>A0AAJ5YWV4_9BASI</name>
<protein>
    <recommendedName>
        <fullName evidence="7">PARP-type domain-containing protein</fullName>
    </recommendedName>
</protein>
<keyword evidence="3" id="KW-0863">Zinc-finger</keyword>
<evidence type="ECO:0000256" key="4">
    <source>
        <dbReference type="ARBA" id="ARBA00022833"/>
    </source>
</evidence>
<dbReference type="GO" id="GO:0005634">
    <property type="term" value="C:nucleus"/>
    <property type="evidence" value="ECO:0007669"/>
    <property type="project" value="UniProtKB-SubCell"/>
</dbReference>
<evidence type="ECO:0000256" key="3">
    <source>
        <dbReference type="ARBA" id="ARBA00022771"/>
    </source>
</evidence>
<accession>A0AAJ5YWV4</accession>
<sequence>MPYRIEYATTGRASCNGPKPCAGTKIGKGNLRVGVLTEIQGHTMANLRSLYVYLLSQDGYEELSKEDQASVDAAYKLDRLREEDITPCLREKEDQWRKKDEEKHSSQEASHHTKSSKASTKKSNHALKNQDDSDDDIEPPTENLPAKRLRKKPTRYETAPQKRRRVKKQDADSHDEDDASSDADDSEESDVSNSSDAFDASEDDEDDDDEPT</sequence>
<dbReference type="InterPro" id="IPR001510">
    <property type="entry name" value="Znf_PARP"/>
</dbReference>
<dbReference type="SUPFAM" id="SSF57716">
    <property type="entry name" value="Glucocorticoid receptor-like (DNA-binding domain)"/>
    <property type="match status" value="1"/>
</dbReference>
<dbReference type="GO" id="GO:0003677">
    <property type="term" value="F:DNA binding"/>
    <property type="evidence" value="ECO:0007669"/>
    <property type="project" value="InterPro"/>
</dbReference>
<feature type="compositionally biased region" description="Acidic residues" evidence="6">
    <location>
        <begin position="173"/>
        <end position="190"/>
    </location>
</feature>
<evidence type="ECO:0000256" key="2">
    <source>
        <dbReference type="ARBA" id="ARBA00022723"/>
    </source>
</evidence>
<feature type="compositionally biased region" description="Basic and acidic residues" evidence="6">
    <location>
        <begin position="91"/>
        <end position="111"/>
    </location>
</feature>